<name>A0A915C8Y6_PARUN</name>
<dbReference type="AlphaFoldDB" id="A0A915C8Y6"/>
<keyword evidence="2" id="KW-1185">Reference proteome</keyword>
<proteinExistence type="predicted"/>
<evidence type="ECO:0000256" key="1">
    <source>
        <dbReference type="SAM" id="MobiDB-lite"/>
    </source>
</evidence>
<accession>A0A915C8Y6</accession>
<protein>
    <submittedName>
        <fullName evidence="3">Uncharacterized protein</fullName>
    </submittedName>
</protein>
<organism evidence="2 3">
    <name type="scientific">Parascaris univalens</name>
    <name type="common">Nematode worm</name>
    <dbReference type="NCBI Taxonomy" id="6257"/>
    <lineage>
        <taxon>Eukaryota</taxon>
        <taxon>Metazoa</taxon>
        <taxon>Ecdysozoa</taxon>
        <taxon>Nematoda</taxon>
        <taxon>Chromadorea</taxon>
        <taxon>Rhabditida</taxon>
        <taxon>Spirurina</taxon>
        <taxon>Ascaridomorpha</taxon>
        <taxon>Ascaridoidea</taxon>
        <taxon>Ascarididae</taxon>
        <taxon>Parascaris</taxon>
    </lineage>
</organism>
<dbReference type="WBParaSite" id="PgR106_g017_t01">
    <property type="protein sequence ID" value="PgR106_g017_t01"/>
    <property type="gene ID" value="PgR106_g017"/>
</dbReference>
<dbReference type="Proteomes" id="UP000887569">
    <property type="component" value="Unplaced"/>
</dbReference>
<sequence>MHNQKWKVELGRSAKSALVEARHSDSSDDQGQVPG</sequence>
<reference evidence="3" key="1">
    <citation type="submission" date="2022-11" db="UniProtKB">
        <authorList>
            <consortium name="WormBaseParasite"/>
        </authorList>
    </citation>
    <scope>IDENTIFICATION</scope>
</reference>
<feature type="region of interest" description="Disordered" evidence="1">
    <location>
        <begin position="15"/>
        <end position="35"/>
    </location>
</feature>
<evidence type="ECO:0000313" key="2">
    <source>
        <dbReference type="Proteomes" id="UP000887569"/>
    </source>
</evidence>
<evidence type="ECO:0000313" key="3">
    <source>
        <dbReference type="WBParaSite" id="PgR106_g017_t01"/>
    </source>
</evidence>